<dbReference type="EMBL" id="JAVDSG010000001">
    <property type="protein sequence ID" value="MDR6597555.1"/>
    <property type="molecule type" value="Genomic_DNA"/>
</dbReference>
<name>A0ABU1Q3T4_9PSEU</name>
<keyword evidence="3" id="KW-1185">Reference proteome</keyword>
<sequence>MPISDLVEVLGLSVAWLSKVENGTRRTDAGNIARLLGFYRADQATVDRVMSLHADPRDWFVGCGHGPGGVDELAVLLRHEAAAREVFAYETVSVPALAQTPVYGRAVLERNPLAVLGEVEQRTEARKRRQRVLSRPSRFVFVVREMTLRNLGVDRRTASDQLRHLALLPNTGRVEVRVLPRLMAGSYLDRYSFTLMRSEHYRPVVHVDAMYHSVFLDHPDDVAAYQAAAQAVLSNTLSVEESQALILHLANGAHAVASRTG</sequence>
<proteinExistence type="predicted"/>
<evidence type="ECO:0000259" key="1">
    <source>
        <dbReference type="Pfam" id="PF19054"/>
    </source>
</evidence>
<evidence type="ECO:0000313" key="2">
    <source>
        <dbReference type="EMBL" id="MDR6597555.1"/>
    </source>
</evidence>
<accession>A0ABU1Q3T4</accession>
<comment type="caution">
    <text evidence="2">The sequence shown here is derived from an EMBL/GenBank/DDBJ whole genome shotgun (WGS) entry which is preliminary data.</text>
</comment>
<reference evidence="2 3" key="1">
    <citation type="submission" date="2023-07" db="EMBL/GenBank/DDBJ databases">
        <title>Sequencing the genomes of 1000 actinobacteria strains.</title>
        <authorList>
            <person name="Klenk H.-P."/>
        </authorList>
    </citation>
    <scope>NUCLEOTIDE SEQUENCE [LARGE SCALE GENOMIC DNA]</scope>
    <source>
        <strain evidence="2 3">DSM 43749</strain>
    </source>
</reference>
<feature type="domain" description="DUF5753" evidence="1">
    <location>
        <begin position="75"/>
        <end position="247"/>
    </location>
</feature>
<dbReference type="Pfam" id="PF19054">
    <property type="entry name" value="DUF5753"/>
    <property type="match status" value="1"/>
</dbReference>
<protein>
    <submittedName>
        <fullName evidence="2">Transcriptional regulator with XRE-family HTH domain</fullName>
    </submittedName>
</protein>
<organism evidence="2 3">
    <name type="scientific">Saccharothrix longispora</name>
    <dbReference type="NCBI Taxonomy" id="33920"/>
    <lineage>
        <taxon>Bacteria</taxon>
        <taxon>Bacillati</taxon>
        <taxon>Actinomycetota</taxon>
        <taxon>Actinomycetes</taxon>
        <taxon>Pseudonocardiales</taxon>
        <taxon>Pseudonocardiaceae</taxon>
        <taxon>Saccharothrix</taxon>
    </lineage>
</organism>
<gene>
    <name evidence="2" type="ORF">J2S66_005939</name>
</gene>
<dbReference type="InterPro" id="IPR043917">
    <property type="entry name" value="DUF5753"/>
</dbReference>
<evidence type="ECO:0000313" key="3">
    <source>
        <dbReference type="Proteomes" id="UP001268819"/>
    </source>
</evidence>
<dbReference type="Proteomes" id="UP001268819">
    <property type="component" value="Unassembled WGS sequence"/>
</dbReference>